<feature type="domain" description="GIY-YIG" evidence="1">
    <location>
        <begin position="80"/>
        <end position="174"/>
    </location>
</feature>
<dbReference type="EMBL" id="UZAH01035403">
    <property type="protein sequence ID" value="VDP40567.1"/>
    <property type="molecule type" value="Genomic_DNA"/>
</dbReference>
<organism evidence="3 4">
    <name type="scientific">Heligmosomoides polygyrus</name>
    <name type="common">Parasitic roundworm</name>
    <dbReference type="NCBI Taxonomy" id="6339"/>
    <lineage>
        <taxon>Eukaryota</taxon>
        <taxon>Metazoa</taxon>
        <taxon>Ecdysozoa</taxon>
        <taxon>Nematoda</taxon>
        <taxon>Chromadorea</taxon>
        <taxon>Rhabditida</taxon>
        <taxon>Rhabditina</taxon>
        <taxon>Rhabditomorpha</taxon>
        <taxon>Strongyloidea</taxon>
        <taxon>Heligmosomidae</taxon>
        <taxon>Heligmosomoides</taxon>
    </lineage>
</organism>
<dbReference type="Proteomes" id="UP000050761">
    <property type="component" value="Unassembled WGS sequence"/>
</dbReference>
<keyword evidence="3" id="KW-1185">Reference proteome</keyword>
<accession>A0A3P8CKQ6</accession>
<evidence type="ECO:0000313" key="2">
    <source>
        <dbReference type="EMBL" id="VDP40567.1"/>
    </source>
</evidence>
<dbReference type="PROSITE" id="PS50164">
    <property type="entry name" value="GIY_YIG"/>
    <property type="match status" value="1"/>
</dbReference>
<reference evidence="2 3" key="1">
    <citation type="submission" date="2018-11" db="EMBL/GenBank/DDBJ databases">
        <authorList>
            <consortium name="Pathogen Informatics"/>
        </authorList>
    </citation>
    <scope>NUCLEOTIDE SEQUENCE [LARGE SCALE GENOMIC DNA]</scope>
</reference>
<proteinExistence type="predicted"/>
<evidence type="ECO:0000313" key="3">
    <source>
        <dbReference type="Proteomes" id="UP000050761"/>
    </source>
</evidence>
<gene>
    <name evidence="2" type="ORF">HPBE_LOCUS23727</name>
</gene>
<dbReference type="InterPro" id="IPR000305">
    <property type="entry name" value="GIY-YIG_endonuc"/>
</dbReference>
<dbReference type="OrthoDB" id="5866159at2759"/>
<evidence type="ECO:0000313" key="4">
    <source>
        <dbReference type="WBParaSite" id="HPBE_0002372701-mRNA-1"/>
    </source>
</evidence>
<evidence type="ECO:0000259" key="1">
    <source>
        <dbReference type="PROSITE" id="PS50164"/>
    </source>
</evidence>
<accession>A0A183GM07</accession>
<sequence>MGSRFPPLLAIIFMDHLERPALFLCDGRQPRGQAVRAPHMPRVPTAPSLRRLLTASRPYENLCDRMNCIICEGENQICQMRGVVYKVVCLSCDEFYIGETAGPLRKRIEEHLRALRSPQSYPDNPFSKHRTFRHTQDPQPQLRVSILHKNVSDTVERKIKEALEIQRWRPPINKREEMKMAMSLITL</sequence>
<protein>
    <submittedName>
        <fullName evidence="4">GIY-YIG domain-containing protein</fullName>
    </submittedName>
</protein>
<dbReference type="WBParaSite" id="HPBE_0002372701-mRNA-1">
    <property type="protein sequence ID" value="HPBE_0002372701-mRNA-1"/>
    <property type="gene ID" value="HPBE_0002372701"/>
</dbReference>
<dbReference type="AlphaFoldDB" id="A0A183GM07"/>
<dbReference type="InterPro" id="IPR035901">
    <property type="entry name" value="GIY-YIG_endonuc_sf"/>
</dbReference>
<reference evidence="4" key="2">
    <citation type="submission" date="2019-09" db="UniProtKB">
        <authorList>
            <consortium name="WormBaseParasite"/>
        </authorList>
    </citation>
    <scope>IDENTIFICATION</scope>
</reference>
<name>A0A183GM07_HELPZ</name>
<dbReference type="Gene3D" id="3.40.1440.10">
    <property type="entry name" value="GIY-YIG endonuclease"/>
    <property type="match status" value="1"/>
</dbReference>